<evidence type="ECO:0000256" key="4">
    <source>
        <dbReference type="ARBA" id="ARBA00023163"/>
    </source>
</evidence>
<dbReference type="CDD" id="cd08414">
    <property type="entry name" value="PBP2_LTTR_aromatics_like"/>
    <property type="match status" value="1"/>
</dbReference>
<dbReference type="EMBL" id="JAUTBA010000001">
    <property type="protein sequence ID" value="MDQ1149358.1"/>
    <property type="molecule type" value="Genomic_DNA"/>
</dbReference>
<dbReference type="Proteomes" id="UP001244640">
    <property type="component" value="Unassembled WGS sequence"/>
</dbReference>
<dbReference type="SUPFAM" id="SSF46785">
    <property type="entry name" value="Winged helix' DNA-binding domain"/>
    <property type="match status" value="1"/>
</dbReference>
<dbReference type="InterPro" id="IPR036390">
    <property type="entry name" value="WH_DNA-bd_sf"/>
</dbReference>
<dbReference type="Gene3D" id="1.10.10.10">
    <property type="entry name" value="Winged helix-like DNA-binding domain superfamily/Winged helix DNA-binding domain"/>
    <property type="match status" value="1"/>
</dbReference>
<evidence type="ECO:0000256" key="3">
    <source>
        <dbReference type="ARBA" id="ARBA00023125"/>
    </source>
</evidence>
<dbReference type="Gene3D" id="3.40.190.10">
    <property type="entry name" value="Periplasmic binding protein-like II"/>
    <property type="match status" value="2"/>
</dbReference>
<name>A0ABU0U327_9SPHI</name>
<dbReference type="PRINTS" id="PR00039">
    <property type="entry name" value="HTHLYSR"/>
</dbReference>
<dbReference type="RefSeq" id="WP_307185211.1">
    <property type="nucleotide sequence ID" value="NZ_JAUTBA010000001.1"/>
</dbReference>
<dbReference type="PANTHER" id="PTHR30346:SF0">
    <property type="entry name" value="HCA OPERON TRANSCRIPTIONAL ACTIVATOR HCAR"/>
    <property type="match status" value="1"/>
</dbReference>
<evidence type="ECO:0000256" key="1">
    <source>
        <dbReference type="ARBA" id="ARBA00009437"/>
    </source>
</evidence>
<comment type="caution">
    <text evidence="6">The sequence shown here is derived from an EMBL/GenBank/DDBJ whole genome shotgun (WGS) entry which is preliminary data.</text>
</comment>
<dbReference type="GO" id="GO:0003677">
    <property type="term" value="F:DNA binding"/>
    <property type="evidence" value="ECO:0007669"/>
    <property type="project" value="UniProtKB-KW"/>
</dbReference>
<comment type="similarity">
    <text evidence="1">Belongs to the LysR transcriptional regulatory family.</text>
</comment>
<feature type="domain" description="HTH lysR-type" evidence="5">
    <location>
        <begin position="11"/>
        <end position="68"/>
    </location>
</feature>
<evidence type="ECO:0000313" key="6">
    <source>
        <dbReference type="EMBL" id="MDQ1149358.1"/>
    </source>
</evidence>
<protein>
    <submittedName>
        <fullName evidence="6">DNA-binding transcriptional LysR family regulator</fullName>
    </submittedName>
</protein>
<dbReference type="InterPro" id="IPR005119">
    <property type="entry name" value="LysR_subst-bd"/>
</dbReference>
<proteinExistence type="inferred from homology"/>
<dbReference type="PROSITE" id="PS50931">
    <property type="entry name" value="HTH_LYSR"/>
    <property type="match status" value="1"/>
</dbReference>
<sequence length="303" mass="34807">MSRIHTKKVSMEIRHLIYFKTVAEELHFGRAAERLFMSQPPLSRQIKDLEDELGVILFFRTNKRVELTEAGKYFLEEVVEILQNIEHSKTITKQIHNNISGEFKLGYISSTPKRMLATVLKHIQQKFPYLRVSLFETSTHKQKLALENGKLDLGIMRSPIYSSELLTTPLFEDPMVIVGPTQIAFSDINFFNESFISFNQKYASEYHRHVINTCNRMGFEPKIVHQSNSMSSILELVSQGLGLAVVPASTIKQYPHLKLKTMAIEDIDSKTEIILVSNKKSKNSALGEFMDCIQKEYRKFNAS</sequence>
<dbReference type="InterPro" id="IPR036388">
    <property type="entry name" value="WH-like_DNA-bd_sf"/>
</dbReference>
<dbReference type="PANTHER" id="PTHR30346">
    <property type="entry name" value="TRANSCRIPTIONAL DUAL REGULATOR HCAR-RELATED"/>
    <property type="match status" value="1"/>
</dbReference>
<evidence type="ECO:0000256" key="2">
    <source>
        <dbReference type="ARBA" id="ARBA00023015"/>
    </source>
</evidence>
<gene>
    <name evidence="6" type="ORF">QE382_001342</name>
</gene>
<reference evidence="6 7" key="1">
    <citation type="submission" date="2023-07" db="EMBL/GenBank/DDBJ databases">
        <title>Functional and genomic diversity of the sorghum phyllosphere microbiome.</title>
        <authorList>
            <person name="Shade A."/>
        </authorList>
    </citation>
    <scope>NUCLEOTIDE SEQUENCE [LARGE SCALE GENOMIC DNA]</scope>
    <source>
        <strain evidence="6 7">SORGH_AS_0892</strain>
    </source>
</reference>
<evidence type="ECO:0000259" key="5">
    <source>
        <dbReference type="PROSITE" id="PS50931"/>
    </source>
</evidence>
<dbReference type="Pfam" id="PF00126">
    <property type="entry name" value="HTH_1"/>
    <property type="match status" value="1"/>
</dbReference>
<keyword evidence="2" id="KW-0805">Transcription regulation</keyword>
<accession>A0ABU0U327</accession>
<evidence type="ECO:0000313" key="7">
    <source>
        <dbReference type="Proteomes" id="UP001244640"/>
    </source>
</evidence>
<keyword evidence="4" id="KW-0804">Transcription</keyword>
<keyword evidence="7" id="KW-1185">Reference proteome</keyword>
<dbReference type="Pfam" id="PF03466">
    <property type="entry name" value="LysR_substrate"/>
    <property type="match status" value="1"/>
</dbReference>
<dbReference type="SUPFAM" id="SSF53850">
    <property type="entry name" value="Periplasmic binding protein-like II"/>
    <property type="match status" value="1"/>
</dbReference>
<dbReference type="InterPro" id="IPR000847">
    <property type="entry name" value="LysR_HTH_N"/>
</dbReference>
<organism evidence="6 7">
    <name type="scientific">Sphingobacterium zeae</name>
    <dbReference type="NCBI Taxonomy" id="1776859"/>
    <lineage>
        <taxon>Bacteria</taxon>
        <taxon>Pseudomonadati</taxon>
        <taxon>Bacteroidota</taxon>
        <taxon>Sphingobacteriia</taxon>
        <taxon>Sphingobacteriales</taxon>
        <taxon>Sphingobacteriaceae</taxon>
        <taxon>Sphingobacterium</taxon>
    </lineage>
</organism>
<keyword evidence="3 6" id="KW-0238">DNA-binding</keyword>